<dbReference type="InterPro" id="IPR044730">
    <property type="entry name" value="RNase_H-like_dom_plant"/>
</dbReference>
<dbReference type="Proteomes" id="UP001497516">
    <property type="component" value="Chromosome 6"/>
</dbReference>
<dbReference type="PANTHER" id="PTHR47074:SF48">
    <property type="entry name" value="POLYNUCLEOTIDYL TRANSFERASE, RIBONUCLEASE H-LIKE SUPERFAMILY PROTEIN"/>
    <property type="match status" value="1"/>
</dbReference>
<gene>
    <name evidence="2" type="ORF">LTRI10_LOCUS37864</name>
</gene>
<dbReference type="InterPro" id="IPR002156">
    <property type="entry name" value="RNaseH_domain"/>
</dbReference>
<dbReference type="GO" id="GO:0003676">
    <property type="term" value="F:nucleic acid binding"/>
    <property type="evidence" value="ECO:0007669"/>
    <property type="project" value="InterPro"/>
</dbReference>
<dbReference type="Pfam" id="PF13456">
    <property type="entry name" value="RVT_3"/>
    <property type="match status" value="1"/>
</dbReference>
<dbReference type="AlphaFoldDB" id="A0AAV2FHW7"/>
<keyword evidence="3" id="KW-1185">Reference proteome</keyword>
<dbReference type="EMBL" id="OZ034819">
    <property type="protein sequence ID" value="CAL1397577.1"/>
    <property type="molecule type" value="Genomic_DNA"/>
</dbReference>
<evidence type="ECO:0000259" key="1">
    <source>
        <dbReference type="Pfam" id="PF13456"/>
    </source>
</evidence>
<name>A0AAV2FHW7_9ROSI</name>
<dbReference type="CDD" id="cd06222">
    <property type="entry name" value="RNase_H_like"/>
    <property type="match status" value="1"/>
</dbReference>
<protein>
    <recommendedName>
        <fullName evidence="1">RNase H type-1 domain-containing protein</fullName>
    </recommendedName>
</protein>
<dbReference type="InterPro" id="IPR052929">
    <property type="entry name" value="RNase_H-like_EbsB-rel"/>
</dbReference>
<evidence type="ECO:0000313" key="3">
    <source>
        <dbReference type="Proteomes" id="UP001497516"/>
    </source>
</evidence>
<proteinExistence type="predicted"/>
<feature type="domain" description="RNase H type-1" evidence="1">
    <location>
        <begin position="32"/>
        <end position="151"/>
    </location>
</feature>
<organism evidence="2 3">
    <name type="scientific">Linum trigynum</name>
    <dbReference type="NCBI Taxonomy" id="586398"/>
    <lineage>
        <taxon>Eukaryota</taxon>
        <taxon>Viridiplantae</taxon>
        <taxon>Streptophyta</taxon>
        <taxon>Embryophyta</taxon>
        <taxon>Tracheophyta</taxon>
        <taxon>Spermatophyta</taxon>
        <taxon>Magnoliopsida</taxon>
        <taxon>eudicotyledons</taxon>
        <taxon>Gunneridae</taxon>
        <taxon>Pentapetalae</taxon>
        <taxon>rosids</taxon>
        <taxon>fabids</taxon>
        <taxon>Malpighiales</taxon>
        <taxon>Linaceae</taxon>
        <taxon>Linum</taxon>
    </lineage>
</organism>
<reference evidence="2 3" key="1">
    <citation type="submission" date="2024-04" db="EMBL/GenBank/DDBJ databases">
        <authorList>
            <person name="Fracassetti M."/>
        </authorList>
    </citation>
    <scope>NUCLEOTIDE SEQUENCE [LARGE SCALE GENOMIC DNA]</scope>
</reference>
<sequence>MRLLVDQVQHLCMPSVSFASTAVLQTVTCQWDGATKAGLHAAGGIVINDLFGNVILARGIQFPYMDDPLVAEMLVLREAVVWCLELGFPAACFQGDAKVIIDKLNRRDARDDRVGVVLEELIWVFTCHSAFSVRFVGQSNNRIAHLVARKALALYPTGCRSFDFQT</sequence>
<evidence type="ECO:0000313" key="2">
    <source>
        <dbReference type="EMBL" id="CAL1397577.1"/>
    </source>
</evidence>
<dbReference type="GO" id="GO:0004523">
    <property type="term" value="F:RNA-DNA hybrid ribonuclease activity"/>
    <property type="evidence" value="ECO:0007669"/>
    <property type="project" value="InterPro"/>
</dbReference>
<dbReference type="PANTHER" id="PTHR47074">
    <property type="entry name" value="BNAC02G40300D PROTEIN"/>
    <property type="match status" value="1"/>
</dbReference>
<accession>A0AAV2FHW7</accession>